<protein>
    <recommendedName>
        <fullName evidence="2">Rad26-like C-terminal domain-containing protein</fullName>
    </recommendedName>
</protein>
<dbReference type="InterPro" id="IPR048379">
    <property type="entry name" value="Rad26-like_C"/>
</dbReference>
<sequence>LATPVSPGPPTTTYPGTGRGAARNGPRAPNGRNTTRGVPIRPTALHALHSRASLNAAAVHGQNSRHNLNPSIPNAHASTVSNMTTALPHRYLVSLGRLNFAEEDLVFEQGIDEETVERAHELLELAVERGEGGRVKGVFVEGQHEVDGI</sequence>
<comment type="caution">
    <text evidence="3">The sequence shown here is derived from an EMBL/GenBank/DDBJ whole genome shotgun (WGS) entry which is preliminary data.</text>
</comment>
<reference evidence="3" key="2">
    <citation type="submission" date="2023-06" db="EMBL/GenBank/DDBJ databases">
        <authorList>
            <consortium name="Lawrence Berkeley National Laboratory"/>
            <person name="Haridas S."/>
            <person name="Hensen N."/>
            <person name="Bonometti L."/>
            <person name="Westerberg I."/>
            <person name="Brannstrom I.O."/>
            <person name="Guillou S."/>
            <person name="Cros-Aarteil S."/>
            <person name="Calhoun S."/>
            <person name="Kuo A."/>
            <person name="Mondo S."/>
            <person name="Pangilinan J."/>
            <person name="Riley R."/>
            <person name="Labutti K."/>
            <person name="Andreopoulos B."/>
            <person name="Lipzen A."/>
            <person name="Chen C."/>
            <person name="Yanf M."/>
            <person name="Daum C."/>
            <person name="Ng V."/>
            <person name="Clum A."/>
            <person name="Steindorff A."/>
            <person name="Ohm R."/>
            <person name="Martin F."/>
            <person name="Silar P."/>
            <person name="Natvig D."/>
            <person name="Lalanne C."/>
            <person name="Gautier V."/>
            <person name="Ament-Velasquez S.L."/>
            <person name="Kruys A."/>
            <person name="Hutchinson M.I."/>
            <person name="Powell A.J."/>
            <person name="Barry K."/>
            <person name="Miller A.N."/>
            <person name="Grigoriev I.V."/>
            <person name="Debuchy R."/>
            <person name="Gladieux P."/>
            <person name="Thoren M.H."/>
            <person name="Johannesson H."/>
        </authorList>
    </citation>
    <scope>NUCLEOTIDE SEQUENCE</scope>
    <source>
        <strain evidence="3">CBS 560.94</strain>
    </source>
</reference>
<evidence type="ECO:0000313" key="4">
    <source>
        <dbReference type="Proteomes" id="UP001278500"/>
    </source>
</evidence>
<feature type="domain" description="Rad26-like C-terminal" evidence="2">
    <location>
        <begin position="89"/>
        <end position="139"/>
    </location>
</feature>
<gene>
    <name evidence="3" type="ORF">B0H65DRAFT_551464</name>
</gene>
<evidence type="ECO:0000313" key="3">
    <source>
        <dbReference type="EMBL" id="KAK3338690.1"/>
    </source>
</evidence>
<reference evidence="3" key="1">
    <citation type="journal article" date="2023" name="Mol. Phylogenet. Evol.">
        <title>Genome-scale phylogeny and comparative genomics of the fungal order Sordariales.</title>
        <authorList>
            <person name="Hensen N."/>
            <person name="Bonometti L."/>
            <person name="Westerberg I."/>
            <person name="Brannstrom I.O."/>
            <person name="Guillou S."/>
            <person name="Cros-Aarteil S."/>
            <person name="Calhoun S."/>
            <person name="Haridas S."/>
            <person name="Kuo A."/>
            <person name="Mondo S."/>
            <person name="Pangilinan J."/>
            <person name="Riley R."/>
            <person name="LaButti K."/>
            <person name="Andreopoulos B."/>
            <person name="Lipzen A."/>
            <person name="Chen C."/>
            <person name="Yan M."/>
            <person name="Daum C."/>
            <person name="Ng V."/>
            <person name="Clum A."/>
            <person name="Steindorff A."/>
            <person name="Ohm R.A."/>
            <person name="Martin F."/>
            <person name="Silar P."/>
            <person name="Natvig D.O."/>
            <person name="Lalanne C."/>
            <person name="Gautier V."/>
            <person name="Ament-Velasquez S.L."/>
            <person name="Kruys A."/>
            <person name="Hutchinson M.I."/>
            <person name="Powell A.J."/>
            <person name="Barry K."/>
            <person name="Miller A.N."/>
            <person name="Grigoriev I.V."/>
            <person name="Debuchy R."/>
            <person name="Gladieux P."/>
            <person name="Hiltunen Thoren M."/>
            <person name="Johannesson H."/>
        </authorList>
    </citation>
    <scope>NUCLEOTIDE SEQUENCE</scope>
    <source>
        <strain evidence="3">CBS 560.94</strain>
    </source>
</reference>
<keyword evidence="4" id="KW-1185">Reference proteome</keyword>
<dbReference type="EMBL" id="JAUEPP010000007">
    <property type="protein sequence ID" value="KAK3338690.1"/>
    <property type="molecule type" value="Genomic_DNA"/>
</dbReference>
<dbReference type="RefSeq" id="XP_062678050.1">
    <property type="nucleotide sequence ID" value="XM_062829812.1"/>
</dbReference>
<accession>A0AAE0MPF8</accession>
<feature type="compositionally biased region" description="Pro residues" evidence="1">
    <location>
        <begin position="1"/>
        <end position="12"/>
    </location>
</feature>
<dbReference type="Pfam" id="PF21046">
    <property type="entry name" value="Rad26-like_C"/>
    <property type="match status" value="1"/>
</dbReference>
<dbReference type="AlphaFoldDB" id="A0AAE0MPF8"/>
<evidence type="ECO:0000256" key="1">
    <source>
        <dbReference type="SAM" id="MobiDB-lite"/>
    </source>
</evidence>
<feature type="non-terminal residue" evidence="3">
    <location>
        <position position="1"/>
    </location>
</feature>
<proteinExistence type="predicted"/>
<evidence type="ECO:0000259" key="2">
    <source>
        <dbReference type="Pfam" id="PF21046"/>
    </source>
</evidence>
<dbReference type="Proteomes" id="UP001278500">
    <property type="component" value="Unassembled WGS sequence"/>
</dbReference>
<organism evidence="3 4">
    <name type="scientific">Neurospora tetraspora</name>
    <dbReference type="NCBI Taxonomy" id="94610"/>
    <lineage>
        <taxon>Eukaryota</taxon>
        <taxon>Fungi</taxon>
        <taxon>Dikarya</taxon>
        <taxon>Ascomycota</taxon>
        <taxon>Pezizomycotina</taxon>
        <taxon>Sordariomycetes</taxon>
        <taxon>Sordariomycetidae</taxon>
        <taxon>Sordariales</taxon>
        <taxon>Sordariaceae</taxon>
        <taxon>Neurospora</taxon>
    </lineage>
</organism>
<name>A0AAE0MPF8_9PEZI</name>
<feature type="region of interest" description="Disordered" evidence="1">
    <location>
        <begin position="1"/>
        <end position="38"/>
    </location>
</feature>
<dbReference type="GeneID" id="87866966"/>